<dbReference type="RefSeq" id="WP_027851691.1">
    <property type="nucleotide sequence ID" value="NZ_BSOR01000022.1"/>
</dbReference>
<proteinExistence type="predicted"/>
<dbReference type="EMBL" id="BSOR01000022">
    <property type="protein sequence ID" value="GLR63953.1"/>
    <property type="molecule type" value="Genomic_DNA"/>
</dbReference>
<dbReference type="Proteomes" id="UP001156682">
    <property type="component" value="Unassembled WGS sequence"/>
</dbReference>
<name>A0ABQ5ZX88_9GAMM</name>
<comment type="caution">
    <text evidence="1">The sequence shown here is derived from an EMBL/GenBank/DDBJ whole genome shotgun (WGS) entry which is preliminary data.</text>
</comment>
<protein>
    <submittedName>
        <fullName evidence="1">Uncharacterized protein</fullName>
    </submittedName>
</protein>
<evidence type="ECO:0000313" key="1">
    <source>
        <dbReference type="EMBL" id="GLR63953.1"/>
    </source>
</evidence>
<keyword evidence="2" id="KW-1185">Reference proteome</keyword>
<reference evidence="2" key="1">
    <citation type="journal article" date="2019" name="Int. J. Syst. Evol. Microbiol.">
        <title>The Global Catalogue of Microorganisms (GCM) 10K type strain sequencing project: providing services to taxonomists for standard genome sequencing and annotation.</title>
        <authorList>
            <consortium name="The Broad Institute Genomics Platform"/>
            <consortium name="The Broad Institute Genome Sequencing Center for Infectious Disease"/>
            <person name="Wu L."/>
            <person name="Ma J."/>
        </authorList>
    </citation>
    <scope>NUCLEOTIDE SEQUENCE [LARGE SCALE GENOMIC DNA]</scope>
    <source>
        <strain evidence="2">NBRC 100033</strain>
    </source>
</reference>
<accession>A0ABQ5ZX88</accession>
<organism evidence="1 2">
    <name type="scientific">Marinospirillum insulare</name>
    <dbReference type="NCBI Taxonomy" id="217169"/>
    <lineage>
        <taxon>Bacteria</taxon>
        <taxon>Pseudomonadati</taxon>
        <taxon>Pseudomonadota</taxon>
        <taxon>Gammaproteobacteria</taxon>
        <taxon>Oceanospirillales</taxon>
        <taxon>Oceanospirillaceae</taxon>
        <taxon>Marinospirillum</taxon>
    </lineage>
</organism>
<evidence type="ECO:0000313" key="2">
    <source>
        <dbReference type="Proteomes" id="UP001156682"/>
    </source>
</evidence>
<gene>
    <name evidence="1" type="ORF">GCM10007878_13910</name>
</gene>
<sequence length="186" mass="20614">MPTPRIIMYEKLTAFSNEKKVSVSSREKTGGAAKGSYAGSIGLKIKALIDNHGQTLKSINHYLSLCLSENISLNTMYSWSKGATPRDTNKATAIEQSLDIMIAETPKISGGTWCSRSEVKNTLQALQKHLSTTEMHIATDVPITTIQSWLDGLHRVERSRFSKFKKDLTNNFTIACSILSKCEEQT</sequence>